<organism evidence="1 2">
    <name type="scientific">Neophaeococcomyces mojaviensis</name>
    <dbReference type="NCBI Taxonomy" id="3383035"/>
    <lineage>
        <taxon>Eukaryota</taxon>
        <taxon>Fungi</taxon>
        <taxon>Dikarya</taxon>
        <taxon>Ascomycota</taxon>
        <taxon>Pezizomycotina</taxon>
        <taxon>Eurotiomycetes</taxon>
        <taxon>Chaetothyriomycetidae</taxon>
        <taxon>Chaetothyriales</taxon>
        <taxon>Chaetothyriales incertae sedis</taxon>
        <taxon>Neophaeococcomyces</taxon>
    </lineage>
</organism>
<dbReference type="EMBL" id="JAPDRQ010000008">
    <property type="protein sequence ID" value="KAJ9663513.1"/>
    <property type="molecule type" value="Genomic_DNA"/>
</dbReference>
<proteinExistence type="predicted"/>
<reference evidence="1" key="1">
    <citation type="submission" date="2022-10" db="EMBL/GenBank/DDBJ databases">
        <title>Culturing micro-colonial fungi from biological soil crusts in the Mojave desert and describing Neophaeococcomyces mojavensis, and introducing the new genera and species Taxawa tesnikishii.</title>
        <authorList>
            <person name="Kurbessoian T."/>
            <person name="Stajich J.E."/>
        </authorList>
    </citation>
    <scope>NUCLEOTIDE SEQUENCE</scope>
    <source>
        <strain evidence="1">JES_112</strain>
    </source>
</reference>
<keyword evidence="2" id="KW-1185">Reference proteome</keyword>
<evidence type="ECO:0000313" key="2">
    <source>
        <dbReference type="Proteomes" id="UP001172386"/>
    </source>
</evidence>
<evidence type="ECO:0000313" key="1">
    <source>
        <dbReference type="EMBL" id="KAJ9663513.1"/>
    </source>
</evidence>
<dbReference type="Proteomes" id="UP001172386">
    <property type="component" value="Unassembled WGS sequence"/>
</dbReference>
<accession>A0ACC3AJG8</accession>
<sequence length="262" mass="29284">MAAACLKALLREWTIPEQIVGGDESFGPLWHVPFVSIPGFVGRSNELKRLKKVIFDPRARRIISILGLGGIGKSRLALELTYQIKSEYPQYSILWIQAAQQQTFEKDVLEIGKKLRIPGIEDDKADIKNLVKQRLSNPSTGKWLLVLDNADDEALWAKPSDSTRQEHLFVQYLPRTTNSAILITTRARSVATLLIGKEVINLGSMSPDEAVKIFVYELKTPDLTSDLIADRPTILTLVNELAYLLLAIVQAATSIHMTQRPV</sequence>
<protein>
    <submittedName>
        <fullName evidence="1">Uncharacterized protein</fullName>
    </submittedName>
</protein>
<gene>
    <name evidence="1" type="ORF">H2198_000779</name>
</gene>
<name>A0ACC3AJG8_9EURO</name>
<comment type="caution">
    <text evidence="1">The sequence shown here is derived from an EMBL/GenBank/DDBJ whole genome shotgun (WGS) entry which is preliminary data.</text>
</comment>